<accession>A0A2H3B958</accession>
<dbReference type="EMBL" id="KZ293458">
    <property type="protein sequence ID" value="PBK63552.1"/>
    <property type="molecule type" value="Genomic_DNA"/>
</dbReference>
<dbReference type="Proteomes" id="UP000218334">
    <property type="component" value="Unassembled WGS sequence"/>
</dbReference>
<organism evidence="1 2">
    <name type="scientific">Armillaria solidipes</name>
    <dbReference type="NCBI Taxonomy" id="1076256"/>
    <lineage>
        <taxon>Eukaryota</taxon>
        <taxon>Fungi</taxon>
        <taxon>Dikarya</taxon>
        <taxon>Basidiomycota</taxon>
        <taxon>Agaricomycotina</taxon>
        <taxon>Agaricomycetes</taxon>
        <taxon>Agaricomycetidae</taxon>
        <taxon>Agaricales</taxon>
        <taxon>Marasmiineae</taxon>
        <taxon>Physalacriaceae</taxon>
        <taxon>Armillaria</taxon>
    </lineage>
</organism>
<keyword evidence="2" id="KW-1185">Reference proteome</keyword>
<gene>
    <name evidence="1" type="ORF">ARMSODRAFT_538272</name>
</gene>
<dbReference type="AlphaFoldDB" id="A0A2H3B958"/>
<proteinExistence type="predicted"/>
<sequence>MPFSDCVKLLPVRWPGFAILLWNPVAAGSLLLCNHSNSDTGVNLTLFLTPKSGMVQPLIPLVPRSLISETLPTVLCRRLSAHP</sequence>
<protein>
    <submittedName>
        <fullName evidence="1">Uncharacterized protein</fullName>
    </submittedName>
</protein>
<evidence type="ECO:0000313" key="2">
    <source>
        <dbReference type="Proteomes" id="UP000218334"/>
    </source>
</evidence>
<evidence type="ECO:0000313" key="1">
    <source>
        <dbReference type="EMBL" id="PBK63552.1"/>
    </source>
</evidence>
<name>A0A2H3B958_9AGAR</name>
<reference evidence="2" key="1">
    <citation type="journal article" date="2017" name="Nat. Ecol. Evol.">
        <title>Genome expansion and lineage-specific genetic innovations in the forest pathogenic fungi Armillaria.</title>
        <authorList>
            <person name="Sipos G."/>
            <person name="Prasanna A.N."/>
            <person name="Walter M.C."/>
            <person name="O'Connor E."/>
            <person name="Balint B."/>
            <person name="Krizsan K."/>
            <person name="Kiss B."/>
            <person name="Hess J."/>
            <person name="Varga T."/>
            <person name="Slot J."/>
            <person name="Riley R."/>
            <person name="Boka B."/>
            <person name="Rigling D."/>
            <person name="Barry K."/>
            <person name="Lee J."/>
            <person name="Mihaltcheva S."/>
            <person name="LaButti K."/>
            <person name="Lipzen A."/>
            <person name="Waldron R."/>
            <person name="Moloney N.M."/>
            <person name="Sperisen C."/>
            <person name="Kredics L."/>
            <person name="Vagvoelgyi C."/>
            <person name="Patrignani A."/>
            <person name="Fitzpatrick D."/>
            <person name="Nagy I."/>
            <person name="Doyle S."/>
            <person name="Anderson J.B."/>
            <person name="Grigoriev I.V."/>
            <person name="Gueldener U."/>
            <person name="Muensterkoetter M."/>
            <person name="Nagy L.G."/>
        </authorList>
    </citation>
    <scope>NUCLEOTIDE SEQUENCE [LARGE SCALE GENOMIC DNA]</scope>
    <source>
        <strain evidence="2">28-4</strain>
    </source>
</reference>